<reference evidence="2" key="1">
    <citation type="submission" date="2015-11" db="EMBL/GenBank/DDBJ databases">
        <authorList>
            <consortium name="Cross-ministerial Strategic Innovation Promotion Program (SIP) consortium"/>
            <person name="Tomihama T."/>
            <person name="Ikenaga M."/>
            <person name="Sakai M."/>
            <person name="Okubo T."/>
            <person name="Ikeda S."/>
        </authorList>
    </citation>
    <scope>NUCLEOTIDE SEQUENCE [LARGE SCALE GENOMIC DNA]</scope>
    <source>
        <strain evidence="2">S58</strain>
    </source>
</reference>
<reference evidence="2" key="3">
    <citation type="submission" date="2016-02" db="EMBL/GenBank/DDBJ databases">
        <title>Draft genome of pathogenic Streptomyces sp. in Japan.</title>
        <authorList>
            <person name="Tomihama T."/>
            <person name="Ikenaga M."/>
            <person name="Sakai M."/>
            <person name="Okubo T."/>
            <person name="Ikeda S."/>
        </authorList>
    </citation>
    <scope>NUCLEOTIDE SEQUENCE [LARGE SCALE GENOMIC DNA]</scope>
    <source>
        <strain evidence="2">S58</strain>
    </source>
</reference>
<evidence type="ECO:0000313" key="1">
    <source>
        <dbReference type="EMBL" id="GAQ62318.1"/>
    </source>
</evidence>
<dbReference type="Proteomes" id="UP000067448">
    <property type="component" value="Unassembled WGS sequence"/>
</dbReference>
<accession>A0A117EDD2</accession>
<reference evidence="1 2" key="2">
    <citation type="journal article" date="2016" name="Genome Announc.">
        <title>Draft Genome Sequences of Streptomyces scabiei S58, Streptomyces turgidiscabies T45, and Streptomyces acidiscabies a10, the Pathogens of Potato Common Scab, Isolated in Japan.</title>
        <authorList>
            <person name="Tomihama T."/>
            <person name="Nishi Y."/>
            <person name="Sakai M."/>
            <person name="Ikenaga M."/>
            <person name="Okubo T."/>
            <person name="Ikeda S."/>
        </authorList>
    </citation>
    <scope>NUCLEOTIDE SEQUENCE [LARGE SCALE GENOMIC DNA]</scope>
    <source>
        <strain evidence="1 2">S58</strain>
    </source>
</reference>
<protein>
    <submittedName>
        <fullName evidence="1">Uncharacterized protein</fullName>
    </submittedName>
</protein>
<dbReference type="EMBL" id="BCMM01000010">
    <property type="protein sequence ID" value="GAQ62318.1"/>
    <property type="molecule type" value="Genomic_DNA"/>
</dbReference>
<dbReference type="RefSeq" id="WP_059080126.1">
    <property type="nucleotide sequence ID" value="NZ_JBEXZV010000014.1"/>
</dbReference>
<proteinExistence type="predicted"/>
<evidence type="ECO:0000313" key="2">
    <source>
        <dbReference type="Proteomes" id="UP000067448"/>
    </source>
</evidence>
<dbReference type="AlphaFoldDB" id="A0A117EDD2"/>
<gene>
    <name evidence="1" type="ORF">SsS58_02681</name>
</gene>
<organism evidence="1 2">
    <name type="scientific">Streptomyces scabiei</name>
    <dbReference type="NCBI Taxonomy" id="1930"/>
    <lineage>
        <taxon>Bacteria</taxon>
        <taxon>Bacillati</taxon>
        <taxon>Actinomycetota</taxon>
        <taxon>Actinomycetes</taxon>
        <taxon>Kitasatosporales</taxon>
        <taxon>Streptomycetaceae</taxon>
        <taxon>Streptomyces</taxon>
    </lineage>
</organism>
<sequence>MKDEQPSARDPEVAVTVPRNALKKWQKVREFALGMPGAVEEFPWGESRPGRGAAVRWAEESHRVTAPKRLTAELEARAAPGPGDPEHAG</sequence>
<name>A0A117EDD2_STRSC</name>
<comment type="caution">
    <text evidence="1">The sequence shown here is derived from an EMBL/GenBank/DDBJ whole genome shotgun (WGS) entry which is preliminary data.</text>
</comment>